<keyword evidence="2" id="KW-0732">Signal</keyword>
<evidence type="ECO:0000313" key="3">
    <source>
        <dbReference type="EMBL" id="RKD90542.1"/>
    </source>
</evidence>
<dbReference type="OrthoDB" id="5292580at2"/>
<proteinExistence type="predicted"/>
<evidence type="ECO:0000256" key="1">
    <source>
        <dbReference type="SAM" id="MobiDB-lite"/>
    </source>
</evidence>
<dbReference type="InterPro" id="IPR025245">
    <property type="entry name" value="DUF4197"/>
</dbReference>
<accession>A0A419W509</accession>
<evidence type="ECO:0000313" key="4">
    <source>
        <dbReference type="Proteomes" id="UP000283387"/>
    </source>
</evidence>
<keyword evidence="4" id="KW-1185">Reference proteome</keyword>
<feature type="signal peptide" evidence="2">
    <location>
        <begin position="1"/>
        <end position="21"/>
    </location>
</feature>
<dbReference type="Pfam" id="PF13852">
    <property type="entry name" value="DUF4197"/>
    <property type="match status" value="1"/>
</dbReference>
<dbReference type="Proteomes" id="UP000283387">
    <property type="component" value="Unassembled WGS sequence"/>
</dbReference>
<evidence type="ECO:0000256" key="2">
    <source>
        <dbReference type="SAM" id="SignalP"/>
    </source>
</evidence>
<comment type="caution">
    <text evidence="3">The sequence shown here is derived from an EMBL/GenBank/DDBJ whole genome shotgun (WGS) entry which is preliminary data.</text>
</comment>
<sequence length="254" mass="27465">MKKTGLLFVAALLLFSCKSEAQLLKQLKSIIEPETSTDSTQTTTSTSSSTSQTLSLTESEASSGIKEALINGVTKGVELVSQEDGYYADPIIKIPFPEEVDFVASKLKAIGMGSLVDKAVLSMNRAAEDAAGTATDIFVGAIKEMTVTDAVNIVAGEDDAATQYLETHTTEKLTSEFSPIITSSLEKVDATKYWSDVMNAYNQIPMVKKVNPDLGEYVTEKAIEGLFVKIADEEKAIREDPVSRTTDLLKKVFN</sequence>
<feature type="region of interest" description="Disordered" evidence="1">
    <location>
        <begin position="35"/>
        <end position="58"/>
    </location>
</feature>
<organism evidence="3 4">
    <name type="scientific">Mangrovibacterium diazotrophicum</name>
    <dbReference type="NCBI Taxonomy" id="1261403"/>
    <lineage>
        <taxon>Bacteria</taxon>
        <taxon>Pseudomonadati</taxon>
        <taxon>Bacteroidota</taxon>
        <taxon>Bacteroidia</taxon>
        <taxon>Marinilabiliales</taxon>
        <taxon>Prolixibacteraceae</taxon>
        <taxon>Mangrovibacterium</taxon>
    </lineage>
</organism>
<feature type="chain" id="PRO_5019577989" evidence="2">
    <location>
        <begin position="22"/>
        <end position="254"/>
    </location>
</feature>
<dbReference type="RefSeq" id="WP_120271942.1">
    <property type="nucleotide sequence ID" value="NZ_RAPN01000001.1"/>
</dbReference>
<reference evidence="3 4" key="1">
    <citation type="submission" date="2018-09" db="EMBL/GenBank/DDBJ databases">
        <title>Genomic Encyclopedia of Archaeal and Bacterial Type Strains, Phase II (KMG-II): from individual species to whole genera.</title>
        <authorList>
            <person name="Goeker M."/>
        </authorList>
    </citation>
    <scope>NUCLEOTIDE SEQUENCE [LARGE SCALE GENOMIC DNA]</scope>
    <source>
        <strain evidence="3 4">DSM 27148</strain>
    </source>
</reference>
<protein>
    <submittedName>
        <fullName evidence="3">Uncharacterized protein DUF4197</fullName>
    </submittedName>
</protein>
<feature type="compositionally biased region" description="Low complexity" evidence="1">
    <location>
        <begin position="36"/>
        <end position="58"/>
    </location>
</feature>
<dbReference type="AlphaFoldDB" id="A0A419W509"/>
<dbReference type="PROSITE" id="PS51257">
    <property type="entry name" value="PROKAR_LIPOPROTEIN"/>
    <property type="match status" value="1"/>
</dbReference>
<name>A0A419W509_9BACT</name>
<dbReference type="EMBL" id="RAPN01000001">
    <property type="protein sequence ID" value="RKD90542.1"/>
    <property type="molecule type" value="Genomic_DNA"/>
</dbReference>
<gene>
    <name evidence="3" type="ORF">BC643_0882</name>
</gene>